<dbReference type="Proteomes" id="UP000027195">
    <property type="component" value="Unassembled WGS sequence"/>
</dbReference>
<accession>A0A067MZ74</accession>
<organism evidence="2 3">
    <name type="scientific">Botryobasidium botryosum (strain FD-172 SS1)</name>
    <dbReference type="NCBI Taxonomy" id="930990"/>
    <lineage>
        <taxon>Eukaryota</taxon>
        <taxon>Fungi</taxon>
        <taxon>Dikarya</taxon>
        <taxon>Basidiomycota</taxon>
        <taxon>Agaricomycotina</taxon>
        <taxon>Agaricomycetes</taxon>
        <taxon>Cantharellales</taxon>
        <taxon>Botryobasidiaceae</taxon>
        <taxon>Botryobasidium</taxon>
    </lineage>
</organism>
<feature type="compositionally biased region" description="Polar residues" evidence="1">
    <location>
        <begin position="130"/>
        <end position="146"/>
    </location>
</feature>
<dbReference type="HOGENOM" id="CLU_602661_0_0_1"/>
<feature type="compositionally biased region" description="Acidic residues" evidence="1">
    <location>
        <begin position="157"/>
        <end position="168"/>
    </location>
</feature>
<feature type="region of interest" description="Disordered" evidence="1">
    <location>
        <begin position="221"/>
        <end position="268"/>
    </location>
</feature>
<keyword evidence="3" id="KW-1185">Reference proteome</keyword>
<gene>
    <name evidence="2" type="ORF">BOTBODRAFT_327536</name>
</gene>
<evidence type="ECO:0000313" key="2">
    <source>
        <dbReference type="EMBL" id="KDQ21058.1"/>
    </source>
</evidence>
<name>A0A067MZ74_BOTB1</name>
<sequence length="454" mass="48781">MPTTSGNDLDERKNFFALGHGVGQPSDASSSRKRSYAESFKSAAKDPWDGVPHTPILVPTNTARSKPPPNPYSASLRDNLHGARRRTLVPTVAHNPPGGGSHRHLATSGASSSKASIMPGTFPDDKRQRTSGPGQRLNRNARQSAVTGRDLLHQPEDTAEPIDVDALSEDAPAPRRSSPLAIGVDDDSAEDPMNIISSLYTFDLGDAAAGTSKKGKATQKLHAQVNEHKQTQAATADVDEDDDVQSASGFDQEAENTKHQTRRTPTQIPVGGVRSKAAMFDRKPAVLDGGLAMVGGKPVPHINFLRGSEPRASKVSGMKPKNGGTNVLGGKTSANAYSLGKPPAPMTSKAQRQQAEAILTEPTKFKNKSTAKNKLLLIPLKRWYFGLKKIGQILDDRSPSHWLEFDLSANTLAVVPKDGLEIESRATRRDIKVEFEHIKAIGVSSRQSHCTSDV</sequence>
<reference evidence="3" key="1">
    <citation type="journal article" date="2014" name="Proc. Natl. Acad. Sci. U.S.A.">
        <title>Extensive sampling of basidiomycete genomes demonstrates inadequacy of the white-rot/brown-rot paradigm for wood decay fungi.</title>
        <authorList>
            <person name="Riley R."/>
            <person name="Salamov A.A."/>
            <person name="Brown D.W."/>
            <person name="Nagy L.G."/>
            <person name="Floudas D."/>
            <person name="Held B.W."/>
            <person name="Levasseur A."/>
            <person name="Lombard V."/>
            <person name="Morin E."/>
            <person name="Otillar R."/>
            <person name="Lindquist E.A."/>
            <person name="Sun H."/>
            <person name="LaButti K.M."/>
            <person name="Schmutz J."/>
            <person name="Jabbour D."/>
            <person name="Luo H."/>
            <person name="Baker S.E."/>
            <person name="Pisabarro A.G."/>
            <person name="Walton J.D."/>
            <person name="Blanchette R.A."/>
            <person name="Henrissat B."/>
            <person name="Martin F."/>
            <person name="Cullen D."/>
            <person name="Hibbett D.S."/>
            <person name="Grigoriev I.V."/>
        </authorList>
    </citation>
    <scope>NUCLEOTIDE SEQUENCE [LARGE SCALE GENOMIC DNA]</scope>
    <source>
        <strain evidence="3">FD-172 SS1</strain>
    </source>
</reference>
<dbReference type="AlphaFoldDB" id="A0A067MZ74"/>
<dbReference type="InParanoid" id="A0A067MZ74"/>
<feature type="region of interest" description="Disordered" evidence="1">
    <location>
        <begin position="1"/>
        <end position="187"/>
    </location>
</feature>
<evidence type="ECO:0000256" key="1">
    <source>
        <dbReference type="SAM" id="MobiDB-lite"/>
    </source>
</evidence>
<evidence type="ECO:0000313" key="3">
    <source>
        <dbReference type="Proteomes" id="UP000027195"/>
    </source>
</evidence>
<proteinExistence type="predicted"/>
<dbReference type="EMBL" id="KL198017">
    <property type="protein sequence ID" value="KDQ21058.1"/>
    <property type="molecule type" value="Genomic_DNA"/>
</dbReference>
<protein>
    <submittedName>
        <fullName evidence="2">Uncharacterized protein</fullName>
    </submittedName>
</protein>